<dbReference type="InterPro" id="IPR008936">
    <property type="entry name" value="Rho_GTPase_activation_prot"/>
</dbReference>
<feature type="domain" description="Rho-GAP" evidence="2">
    <location>
        <begin position="88"/>
        <end position="156"/>
    </location>
</feature>
<dbReference type="InterPro" id="IPR000198">
    <property type="entry name" value="RhoGAP_dom"/>
</dbReference>
<evidence type="ECO:0000259" key="2">
    <source>
        <dbReference type="Pfam" id="PF00620"/>
    </source>
</evidence>
<evidence type="ECO:0000313" key="3">
    <source>
        <dbReference type="EMBL" id="JAC83767.1"/>
    </source>
</evidence>
<feature type="non-terminal residue" evidence="3">
    <location>
        <position position="252"/>
    </location>
</feature>
<name>A0A061SF37_9CHLO</name>
<dbReference type="EMBL" id="GBEZ01001186">
    <property type="protein sequence ID" value="JAC83767.1"/>
    <property type="molecule type" value="Transcribed_RNA"/>
</dbReference>
<dbReference type="GO" id="GO:0007165">
    <property type="term" value="P:signal transduction"/>
    <property type="evidence" value="ECO:0007669"/>
    <property type="project" value="InterPro"/>
</dbReference>
<feature type="region of interest" description="Disordered" evidence="1">
    <location>
        <begin position="199"/>
        <end position="252"/>
    </location>
</feature>
<feature type="compositionally biased region" description="Gly residues" evidence="1">
    <location>
        <begin position="243"/>
        <end position="252"/>
    </location>
</feature>
<dbReference type="Pfam" id="PF00620">
    <property type="entry name" value="RhoGAP"/>
    <property type="match status" value="1"/>
</dbReference>
<evidence type="ECO:0000256" key="1">
    <source>
        <dbReference type="SAM" id="MobiDB-lite"/>
    </source>
</evidence>
<feature type="compositionally biased region" description="Gly residues" evidence="1">
    <location>
        <begin position="214"/>
        <end position="225"/>
    </location>
</feature>
<feature type="compositionally biased region" description="Low complexity" evidence="1">
    <location>
        <begin position="226"/>
        <end position="242"/>
    </location>
</feature>
<protein>
    <recommendedName>
        <fullName evidence="2">Rho-GAP domain-containing protein</fullName>
    </recommendedName>
</protein>
<sequence length="252" mass="26648">MQSDDAVIRQLSERLAKRSSRLRRSTHGPDGQDHQDFVVLSRALTLLETADLPSTKRLFLEKVPSYKVLELSRFLVKNEPDGALGFCPQTAAASVLATLEHLQEPIVTSKYSASFSGAVNVQSNVQVFVMRLLLEKLPGENLRLLSRLAALLSKLCCPPCARAGGVLPKQRGAFGVDAGQDREGDGGADHAVRVLFWAGDSRVESRPQRPPAPGQGGGQQRGGQRPGAARRPGQAGRGAAAPGAGGGEEGAG</sequence>
<gene>
    <name evidence="3" type="ORF">TSPGSL018_2567</name>
</gene>
<dbReference type="SUPFAM" id="SSF48350">
    <property type="entry name" value="GTPase activation domain, GAP"/>
    <property type="match status" value="1"/>
</dbReference>
<proteinExistence type="predicted"/>
<organism evidence="3">
    <name type="scientific">Tetraselmis sp. GSL018</name>
    <dbReference type="NCBI Taxonomy" id="582737"/>
    <lineage>
        <taxon>Eukaryota</taxon>
        <taxon>Viridiplantae</taxon>
        <taxon>Chlorophyta</taxon>
        <taxon>core chlorophytes</taxon>
        <taxon>Chlorodendrophyceae</taxon>
        <taxon>Chlorodendrales</taxon>
        <taxon>Chlorodendraceae</taxon>
        <taxon>Tetraselmis</taxon>
    </lineage>
</organism>
<dbReference type="AlphaFoldDB" id="A0A061SF37"/>
<accession>A0A061SF37</accession>
<reference evidence="3" key="1">
    <citation type="submission" date="2014-05" db="EMBL/GenBank/DDBJ databases">
        <title>The transcriptome of the halophilic microalga Tetraselmis sp. GSL018 isolated from the Great Salt Lake, Utah.</title>
        <authorList>
            <person name="Jinkerson R.E."/>
            <person name="D'Adamo S."/>
            <person name="Posewitz M.C."/>
        </authorList>
    </citation>
    <scope>NUCLEOTIDE SEQUENCE</scope>
    <source>
        <strain evidence="3">GSL018</strain>
    </source>
</reference>
<dbReference type="Gene3D" id="1.10.555.10">
    <property type="entry name" value="Rho GTPase activation protein"/>
    <property type="match status" value="1"/>
</dbReference>